<evidence type="ECO:0000256" key="5">
    <source>
        <dbReference type="ARBA" id="ARBA00022603"/>
    </source>
</evidence>
<dbReference type="CDD" id="cd18084">
    <property type="entry name" value="RsmE-like"/>
    <property type="match status" value="1"/>
</dbReference>
<dbReference type="PANTHER" id="PTHR30027:SF3">
    <property type="entry name" value="16S RRNA (URACIL(1498)-N(3))-METHYLTRANSFERASE"/>
    <property type="match status" value="1"/>
</dbReference>
<feature type="domain" description="Ribosomal RNA small subunit methyltransferase E PUA-like" evidence="12">
    <location>
        <begin position="19"/>
        <end position="64"/>
    </location>
</feature>
<evidence type="ECO:0000313" key="14">
    <source>
        <dbReference type="Proteomes" id="UP000069241"/>
    </source>
</evidence>
<dbReference type="InterPro" id="IPR015947">
    <property type="entry name" value="PUA-like_sf"/>
</dbReference>
<dbReference type="RefSeq" id="WP_062252096.1">
    <property type="nucleotide sequence ID" value="NZ_CP014229.1"/>
</dbReference>
<dbReference type="Proteomes" id="UP000069241">
    <property type="component" value="Chromosome"/>
</dbReference>
<dbReference type="InterPro" id="IPR029026">
    <property type="entry name" value="tRNA_m1G_MTases_N"/>
</dbReference>
<gene>
    <name evidence="13" type="ORF">AXF13_06445</name>
</gene>
<evidence type="ECO:0000256" key="4">
    <source>
        <dbReference type="ARBA" id="ARBA00022552"/>
    </source>
</evidence>
<dbReference type="Pfam" id="PF04452">
    <property type="entry name" value="Methyltrans_RNA"/>
    <property type="match status" value="1"/>
</dbReference>
<comment type="subcellular location">
    <subcellularLocation>
        <location evidence="1 10">Cytoplasm</location>
    </subcellularLocation>
</comment>
<dbReference type="InterPro" id="IPR046886">
    <property type="entry name" value="RsmE_MTase_dom"/>
</dbReference>
<dbReference type="InterPro" id="IPR029028">
    <property type="entry name" value="Alpha/beta_knot_MTases"/>
</dbReference>
<keyword evidence="5 10" id="KW-0489">Methyltransferase</keyword>
<dbReference type="EC" id="2.1.1.193" evidence="10"/>
<keyword evidence="3 10" id="KW-0963">Cytoplasm</keyword>
<organism evidence="13 14">
    <name type="scientific">Desulfovibrio fairfieldensis</name>
    <dbReference type="NCBI Taxonomy" id="44742"/>
    <lineage>
        <taxon>Bacteria</taxon>
        <taxon>Pseudomonadati</taxon>
        <taxon>Thermodesulfobacteriota</taxon>
        <taxon>Desulfovibrionia</taxon>
        <taxon>Desulfovibrionales</taxon>
        <taxon>Desulfovibrionaceae</taxon>
        <taxon>Desulfovibrio</taxon>
    </lineage>
</organism>
<dbReference type="Pfam" id="PF20260">
    <property type="entry name" value="PUA_4"/>
    <property type="match status" value="1"/>
</dbReference>
<dbReference type="InterPro" id="IPR006700">
    <property type="entry name" value="RsmE"/>
</dbReference>
<sequence length="250" mass="26994">MSGPFFYLPPEAWGREVSLEGQEAKHLGQVLRLVPGDEVSLLDGQGRTGRFAVRAVSKKSAHLECLRESFTPRPASLAVMALAFSKAVRRGFFMEKAVELGAHAVWLWQGDHSQGKLPAGARDSCQGQMIAGAKQSGNPWLPEVRALTGGVDELVELSRVADQRILPWEMQENVPMLTPDLAGRTGVTVYIIGPEGGFSARELDALRAAGFAAVSLGARILRCETAATLCLGIHWWASQLPGRNAEHAES</sequence>
<dbReference type="GO" id="GO:0070475">
    <property type="term" value="P:rRNA base methylation"/>
    <property type="evidence" value="ECO:0007669"/>
    <property type="project" value="TreeGrafter"/>
</dbReference>
<dbReference type="NCBIfam" id="TIGR00046">
    <property type="entry name" value="RsmE family RNA methyltransferase"/>
    <property type="match status" value="1"/>
</dbReference>
<evidence type="ECO:0000256" key="8">
    <source>
        <dbReference type="ARBA" id="ARBA00025699"/>
    </source>
</evidence>
<evidence type="ECO:0000256" key="9">
    <source>
        <dbReference type="ARBA" id="ARBA00047944"/>
    </source>
</evidence>
<dbReference type="PANTHER" id="PTHR30027">
    <property type="entry name" value="RIBOSOMAL RNA SMALL SUBUNIT METHYLTRANSFERASE E"/>
    <property type="match status" value="1"/>
</dbReference>
<reference evidence="14" key="1">
    <citation type="submission" date="2016-02" db="EMBL/GenBank/DDBJ databases">
        <authorList>
            <person name="Holder M.E."/>
            <person name="Ajami N.J."/>
            <person name="Petrosino J.F."/>
        </authorList>
    </citation>
    <scope>NUCLEOTIDE SEQUENCE [LARGE SCALE GENOMIC DNA]</scope>
    <source>
        <strain evidence="14">CCUG 45958</strain>
    </source>
</reference>
<evidence type="ECO:0000256" key="2">
    <source>
        <dbReference type="ARBA" id="ARBA00005528"/>
    </source>
</evidence>
<keyword evidence="14" id="KW-1185">Reference proteome</keyword>
<comment type="similarity">
    <text evidence="2 10">Belongs to the RNA methyltransferase RsmE family.</text>
</comment>
<evidence type="ECO:0000256" key="10">
    <source>
        <dbReference type="PIRNR" id="PIRNR015601"/>
    </source>
</evidence>
<name>A0A109W9E5_9BACT</name>
<protein>
    <recommendedName>
        <fullName evidence="10">Ribosomal RNA small subunit methyltransferase E</fullName>
        <ecNumber evidence="10">2.1.1.193</ecNumber>
    </recommendedName>
</protein>
<comment type="function">
    <text evidence="8 10">Specifically methylates the N3 position of the uracil ring of uridine 1498 (m3U1498) in 16S rRNA. Acts on the fully assembled 30S ribosomal subunit.</text>
</comment>
<dbReference type="PIRSF" id="PIRSF015601">
    <property type="entry name" value="MTase_slr0722"/>
    <property type="match status" value="1"/>
</dbReference>
<accession>A0A109W9E5</accession>
<evidence type="ECO:0000256" key="3">
    <source>
        <dbReference type="ARBA" id="ARBA00022490"/>
    </source>
</evidence>
<dbReference type="STRING" id="44742.AXF13_06445"/>
<dbReference type="Gene3D" id="3.40.1280.10">
    <property type="match status" value="1"/>
</dbReference>
<keyword evidence="6 10" id="KW-0808">Transferase</keyword>
<dbReference type="InterPro" id="IPR046887">
    <property type="entry name" value="RsmE_PUA-like"/>
</dbReference>
<keyword evidence="4 10" id="KW-0698">rRNA processing</keyword>
<evidence type="ECO:0000259" key="12">
    <source>
        <dbReference type="Pfam" id="PF20260"/>
    </source>
</evidence>
<evidence type="ECO:0000259" key="11">
    <source>
        <dbReference type="Pfam" id="PF04452"/>
    </source>
</evidence>
<dbReference type="GO" id="GO:0070042">
    <property type="term" value="F:rRNA (uridine-N3-)-methyltransferase activity"/>
    <property type="evidence" value="ECO:0007669"/>
    <property type="project" value="TreeGrafter"/>
</dbReference>
<dbReference type="SUPFAM" id="SSF88697">
    <property type="entry name" value="PUA domain-like"/>
    <property type="match status" value="1"/>
</dbReference>
<keyword evidence="7 10" id="KW-0949">S-adenosyl-L-methionine</keyword>
<evidence type="ECO:0000256" key="6">
    <source>
        <dbReference type="ARBA" id="ARBA00022679"/>
    </source>
</evidence>
<evidence type="ECO:0000313" key="13">
    <source>
        <dbReference type="EMBL" id="AMD89778.1"/>
    </source>
</evidence>
<dbReference type="SUPFAM" id="SSF75217">
    <property type="entry name" value="alpha/beta knot"/>
    <property type="match status" value="1"/>
</dbReference>
<dbReference type="AlphaFoldDB" id="A0A109W9E5"/>
<proteinExistence type="inferred from homology"/>
<evidence type="ECO:0000256" key="7">
    <source>
        <dbReference type="ARBA" id="ARBA00022691"/>
    </source>
</evidence>
<feature type="domain" description="Ribosomal RNA small subunit methyltransferase E methyltransferase" evidence="11">
    <location>
        <begin position="79"/>
        <end position="233"/>
    </location>
</feature>
<dbReference type="NCBIfam" id="NF008703">
    <property type="entry name" value="PRK11713.6-2"/>
    <property type="match status" value="1"/>
</dbReference>
<comment type="catalytic activity">
    <reaction evidence="9 10">
        <text>uridine(1498) in 16S rRNA + S-adenosyl-L-methionine = N(3)-methyluridine(1498) in 16S rRNA + S-adenosyl-L-homocysteine + H(+)</text>
        <dbReference type="Rhea" id="RHEA:42920"/>
        <dbReference type="Rhea" id="RHEA-COMP:10283"/>
        <dbReference type="Rhea" id="RHEA-COMP:10284"/>
        <dbReference type="ChEBI" id="CHEBI:15378"/>
        <dbReference type="ChEBI" id="CHEBI:57856"/>
        <dbReference type="ChEBI" id="CHEBI:59789"/>
        <dbReference type="ChEBI" id="CHEBI:65315"/>
        <dbReference type="ChEBI" id="CHEBI:74502"/>
        <dbReference type="EC" id="2.1.1.193"/>
    </reaction>
</comment>
<dbReference type="KEGG" id="dfi:AXF13_06445"/>
<dbReference type="EMBL" id="CP014229">
    <property type="protein sequence ID" value="AMD89778.1"/>
    <property type="molecule type" value="Genomic_DNA"/>
</dbReference>
<evidence type="ECO:0000256" key="1">
    <source>
        <dbReference type="ARBA" id="ARBA00004496"/>
    </source>
</evidence>
<dbReference type="GO" id="GO:0005737">
    <property type="term" value="C:cytoplasm"/>
    <property type="evidence" value="ECO:0007669"/>
    <property type="project" value="UniProtKB-SubCell"/>
</dbReference>